<protein>
    <submittedName>
        <fullName evidence="1">Uncharacterized protein</fullName>
    </submittedName>
</protein>
<sequence>MFGGCLPVESTTDDFFFKTFWQLNAQREGNAKTKKRSFKRL</sequence>
<reference evidence="1 2" key="1">
    <citation type="submission" date="2024-04" db="EMBL/GenBank/DDBJ databases">
        <title>Screening of coral probiotics and analysis of their probiotic properties.</title>
        <authorList>
            <person name="Wang S."/>
        </authorList>
    </citation>
    <scope>NUCLEOTIDE SEQUENCE [LARGE SCALE GENOMIC DNA]</scope>
    <source>
        <strain evidence="1 2">GXU-Z9</strain>
    </source>
</reference>
<gene>
    <name evidence="1" type="ORF">AADC60_01050</name>
</gene>
<dbReference type="RefSeq" id="WP_019381148.1">
    <property type="nucleotide sequence ID" value="NZ_CP097349.1"/>
</dbReference>
<dbReference type="Proteomes" id="UP001472074">
    <property type="component" value="Chromosome"/>
</dbReference>
<accession>A0ABZ2ZI30</accession>
<evidence type="ECO:0000313" key="2">
    <source>
        <dbReference type="Proteomes" id="UP001472074"/>
    </source>
</evidence>
<organism evidence="1 2">
    <name type="scientific">Cytobacillus pseudoceanisediminis</name>
    <dbReference type="NCBI Taxonomy" id="3051614"/>
    <lineage>
        <taxon>Bacteria</taxon>
        <taxon>Bacillati</taxon>
        <taxon>Bacillota</taxon>
        <taxon>Bacilli</taxon>
        <taxon>Bacillales</taxon>
        <taxon>Bacillaceae</taxon>
        <taxon>Cytobacillus</taxon>
    </lineage>
</organism>
<keyword evidence="2" id="KW-1185">Reference proteome</keyword>
<name>A0ABZ2ZI30_9BACI</name>
<proteinExistence type="predicted"/>
<dbReference type="EMBL" id="CP151651">
    <property type="protein sequence ID" value="WZP07797.1"/>
    <property type="molecule type" value="Genomic_DNA"/>
</dbReference>
<evidence type="ECO:0000313" key="1">
    <source>
        <dbReference type="EMBL" id="WZP07797.1"/>
    </source>
</evidence>